<comment type="caution">
    <text evidence="1">The sequence shown here is derived from an EMBL/GenBank/DDBJ whole genome shotgun (WGS) entry which is preliminary data.</text>
</comment>
<accession>A0A4V1L5F1</accession>
<sequence>MRDVLLALGREGLLIACASAEGDDDYFRLALGLHSAQGSKAAERTHGGDSCGGAQELAAVEGLLGGELAEARVQLGFQPGLRTNRITS</sequence>
<reference evidence="2" key="2">
    <citation type="submission" date="2019-02" db="EMBL/GenBank/DDBJ databases">
        <title>Granulicella sibirica sp. nov., a psychrotolerant acidobacterium isolated from an organic soil layer in forested tundra, West Siberia.</title>
        <authorList>
            <person name="Oshkin I.Y."/>
            <person name="Kulichevskaya I.S."/>
            <person name="Rijpstra W.I.C."/>
            <person name="Sinninghe Damste J.S."/>
            <person name="Rakitin A.L."/>
            <person name="Ravin N.V."/>
            <person name="Dedysh S.N."/>
        </authorList>
    </citation>
    <scope>NUCLEOTIDE SEQUENCE [LARGE SCALE GENOMIC DNA]</scope>
    <source>
        <strain evidence="2">AF10</strain>
    </source>
</reference>
<name>A0A4V1L5F1_9BACT</name>
<gene>
    <name evidence="1" type="ORF">GRAN_2401</name>
</gene>
<protein>
    <submittedName>
        <fullName evidence="1">Uncharacterized protein</fullName>
    </submittedName>
</protein>
<proteinExistence type="predicted"/>
<dbReference type="AlphaFoldDB" id="A0A4V1L5F1"/>
<evidence type="ECO:0000313" key="1">
    <source>
        <dbReference type="EMBL" id="RXH55544.1"/>
    </source>
</evidence>
<keyword evidence="2" id="KW-1185">Reference proteome</keyword>
<evidence type="ECO:0000313" key="2">
    <source>
        <dbReference type="Proteomes" id="UP000289437"/>
    </source>
</evidence>
<dbReference type="EMBL" id="RDSM01000002">
    <property type="protein sequence ID" value="RXH55544.1"/>
    <property type="molecule type" value="Genomic_DNA"/>
</dbReference>
<organism evidence="1 2">
    <name type="scientific">Granulicella sibirica</name>
    <dbReference type="NCBI Taxonomy" id="2479048"/>
    <lineage>
        <taxon>Bacteria</taxon>
        <taxon>Pseudomonadati</taxon>
        <taxon>Acidobacteriota</taxon>
        <taxon>Terriglobia</taxon>
        <taxon>Terriglobales</taxon>
        <taxon>Acidobacteriaceae</taxon>
        <taxon>Granulicella</taxon>
    </lineage>
</organism>
<reference evidence="1 2" key="1">
    <citation type="submission" date="2018-11" db="EMBL/GenBank/DDBJ databases">
        <authorList>
            <person name="Mardanov A.V."/>
            <person name="Ravin N.V."/>
            <person name="Dedysh S.N."/>
        </authorList>
    </citation>
    <scope>NUCLEOTIDE SEQUENCE [LARGE SCALE GENOMIC DNA]</scope>
    <source>
        <strain evidence="1 2">AF10</strain>
    </source>
</reference>
<dbReference type="Proteomes" id="UP000289437">
    <property type="component" value="Unassembled WGS sequence"/>
</dbReference>